<protein>
    <submittedName>
        <fullName evidence="2">Uncharacterized protein</fullName>
    </submittedName>
</protein>
<dbReference type="OrthoDB" id="6168608at2759"/>
<evidence type="ECO:0000256" key="1">
    <source>
        <dbReference type="SAM" id="MobiDB-lite"/>
    </source>
</evidence>
<gene>
    <name evidence="2" type="ORF">MCOR_17311</name>
</gene>
<dbReference type="AlphaFoldDB" id="A0A6J8BC04"/>
<feature type="region of interest" description="Disordered" evidence="1">
    <location>
        <begin position="250"/>
        <end position="306"/>
    </location>
</feature>
<name>A0A6J8BC04_MYTCO</name>
<proteinExistence type="predicted"/>
<keyword evidence="3" id="KW-1185">Reference proteome</keyword>
<evidence type="ECO:0000313" key="3">
    <source>
        <dbReference type="Proteomes" id="UP000507470"/>
    </source>
</evidence>
<reference evidence="2 3" key="1">
    <citation type="submission" date="2020-06" db="EMBL/GenBank/DDBJ databases">
        <authorList>
            <person name="Li R."/>
            <person name="Bekaert M."/>
        </authorList>
    </citation>
    <scope>NUCLEOTIDE SEQUENCE [LARGE SCALE GENOMIC DNA]</scope>
    <source>
        <strain evidence="3">wild</strain>
    </source>
</reference>
<feature type="region of interest" description="Disordered" evidence="1">
    <location>
        <begin position="153"/>
        <end position="178"/>
    </location>
</feature>
<feature type="compositionally biased region" description="Polar residues" evidence="1">
    <location>
        <begin position="250"/>
        <end position="286"/>
    </location>
</feature>
<dbReference type="EMBL" id="CACVKT020003063">
    <property type="protein sequence ID" value="CAC5381445.1"/>
    <property type="molecule type" value="Genomic_DNA"/>
</dbReference>
<feature type="compositionally biased region" description="Basic and acidic residues" evidence="1">
    <location>
        <begin position="290"/>
        <end position="300"/>
    </location>
</feature>
<organism evidence="2 3">
    <name type="scientific">Mytilus coruscus</name>
    <name type="common">Sea mussel</name>
    <dbReference type="NCBI Taxonomy" id="42192"/>
    <lineage>
        <taxon>Eukaryota</taxon>
        <taxon>Metazoa</taxon>
        <taxon>Spiralia</taxon>
        <taxon>Lophotrochozoa</taxon>
        <taxon>Mollusca</taxon>
        <taxon>Bivalvia</taxon>
        <taxon>Autobranchia</taxon>
        <taxon>Pteriomorphia</taxon>
        <taxon>Mytilida</taxon>
        <taxon>Mytiloidea</taxon>
        <taxon>Mytilidae</taxon>
        <taxon>Mytilinae</taxon>
        <taxon>Mytilus</taxon>
    </lineage>
</organism>
<feature type="compositionally biased region" description="Low complexity" evidence="1">
    <location>
        <begin position="162"/>
        <end position="177"/>
    </location>
</feature>
<accession>A0A6J8BC04</accession>
<sequence length="375" mass="42651">MNSYYKQELLETRLCILENQTAQNMSINTALITQLSLQNGSTGYYHPHLQHNLQQTSYLPHQSVPLLPPWNTHPAYSQHYGPTQISNHQGLTHHQLQSPYQRQFHHPATGYPGIPQQTPSLPAYATSLHQVSDIYGYTKAPHISTTFIPQPHAYHPYMSRTHPGSQQQVPHQQQSSGRHNINHKVFHQKSSRPTTNSNLQTRTAKIYHRLCLWNPAKEVRQIGSTNKLFSILYNQQCVTTAEIHAIPTEHTQYSPESDQQTTSRTTTINNKQSQKRTGNSQSNSPFRDNCLQEKPPDQKKQNRNTGTTCRTENIRLTTCNLLGIKSNTPFFIRFSTTLTSSVFKNTSSGTVSQTSYITYYLNGKTTPDGMTPMNH</sequence>
<dbReference type="Proteomes" id="UP000507470">
    <property type="component" value="Unassembled WGS sequence"/>
</dbReference>
<evidence type="ECO:0000313" key="2">
    <source>
        <dbReference type="EMBL" id="CAC5381445.1"/>
    </source>
</evidence>